<dbReference type="EMBL" id="LVKI01000017">
    <property type="protein sequence ID" value="OAQ08097.1"/>
    <property type="molecule type" value="Genomic_DNA"/>
</dbReference>
<organism evidence="1 2">
    <name type="scientific">Ligilactobacillus aviarius</name>
    <dbReference type="NCBI Taxonomy" id="1606"/>
    <lineage>
        <taxon>Bacteria</taxon>
        <taxon>Bacillati</taxon>
        <taxon>Bacillota</taxon>
        <taxon>Bacilli</taxon>
        <taxon>Lactobacillales</taxon>
        <taxon>Lactobacillaceae</taxon>
        <taxon>Ligilactobacillus</taxon>
    </lineage>
</organism>
<protein>
    <submittedName>
        <fullName evidence="1">Uncharacterized protein</fullName>
    </submittedName>
</protein>
<dbReference type="Proteomes" id="UP000078520">
    <property type="component" value="Unassembled WGS sequence"/>
</dbReference>
<dbReference type="AlphaFoldDB" id="A0A179C3F7"/>
<dbReference type="RefSeq" id="WP_064208435.1">
    <property type="nucleotide sequence ID" value="NZ_LVKC01000024.1"/>
</dbReference>
<name>A0A179C3F7_9LACO</name>
<gene>
    <name evidence="1" type="ORF">A3O14_04700</name>
</gene>
<proteinExistence type="predicted"/>
<accession>A0A179C3F7</accession>
<comment type="caution">
    <text evidence="1">The sequence shown here is derived from an EMBL/GenBank/DDBJ whole genome shotgun (WGS) entry which is preliminary data.</text>
</comment>
<evidence type="ECO:0000313" key="2">
    <source>
        <dbReference type="Proteomes" id="UP000078520"/>
    </source>
</evidence>
<evidence type="ECO:0000313" key="1">
    <source>
        <dbReference type="EMBL" id="OAQ08097.1"/>
    </source>
</evidence>
<sequence length="82" mass="9962">MYVLLDDQGNVLIDEVDYVTGEHHQRFVAPERIDAINSYRNKEARIKKFFPWYSFEGDYHLVKKSKWLRNLQHRLSLHKNMI</sequence>
<reference evidence="2" key="1">
    <citation type="submission" date="2016-03" db="EMBL/GenBank/DDBJ databases">
        <authorList>
            <person name="Johnson T.J."/>
            <person name="Youmans B."/>
            <person name="Case K."/>
            <person name="Noll S."/>
        </authorList>
    </citation>
    <scope>NUCLEOTIDE SEQUENCE [LARGE SCALE GENOMIC DNA]</scope>
    <source>
        <strain evidence="2">UMNLAv8</strain>
    </source>
</reference>